<evidence type="ECO:0000313" key="2">
    <source>
        <dbReference type="Proteomes" id="UP000034127"/>
    </source>
</evidence>
<evidence type="ECO:0000313" key="1">
    <source>
        <dbReference type="EMBL" id="KKP65670.1"/>
    </source>
</evidence>
<evidence type="ECO:0008006" key="3">
    <source>
        <dbReference type="Google" id="ProtNLM"/>
    </source>
</evidence>
<gene>
    <name evidence="1" type="ORF">UR63_C0047G0008</name>
</gene>
<sequence length="342" mass="39970">MSTSQYKLADRPLKQYYEEIASRIKWNRDNPPDIAYVIGLARTGTSASLNVFRGSRIDDIDGVTHPITIGYQIFKAGLRHGMLDWRENPNWNFELPVTPLFYMKHSIGPYSDEESRYNPLKVFEQMGFPLRKIFPIFLYRDPLDAFASWIDMWSSIIPRKTLLENFITSSNTLREIREQMKTAGIPYSTLLYESIRDNSPDETANALFNQINQRFFEKSRKRVITTEHTTKKWDELETGGLFTDQPTVYEVPEIDEKVHHDVKAKKSWEYKMKTPDMLASIVLPEEVKRLEETGIPQIYEEFRLDCEKTLGIPIKESNSFKSIKEVFTRRSSEGKVMPTNRK</sequence>
<protein>
    <recommendedName>
        <fullName evidence="3">Sulfotransferase domain-containing protein</fullName>
    </recommendedName>
</protein>
<dbReference type="InterPro" id="IPR027417">
    <property type="entry name" value="P-loop_NTPase"/>
</dbReference>
<reference evidence="1 2" key="1">
    <citation type="journal article" date="2015" name="Nature">
        <title>rRNA introns, odd ribosomes, and small enigmatic genomes across a large radiation of phyla.</title>
        <authorList>
            <person name="Brown C.T."/>
            <person name="Hug L.A."/>
            <person name="Thomas B.C."/>
            <person name="Sharon I."/>
            <person name="Castelle C.J."/>
            <person name="Singh A."/>
            <person name="Wilkins M.J."/>
            <person name="Williams K.H."/>
            <person name="Banfield J.F."/>
        </authorList>
    </citation>
    <scope>NUCLEOTIDE SEQUENCE [LARGE SCALE GENOMIC DNA]</scope>
</reference>
<accession>A0A0G0DRJ0</accession>
<dbReference type="EMBL" id="LBPX01000047">
    <property type="protein sequence ID" value="KKP65670.1"/>
    <property type="molecule type" value="Genomic_DNA"/>
</dbReference>
<dbReference type="AlphaFoldDB" id="A0A0G0DRJ0"/>
<dbReference type="Proteomes" id="UP000034127">
    <property type="component" value="Unassembled WGS sequence"/>
</dbReference>
<name>A0A0G0DRJ0_9BACT</name>
<comment type="caution">
    <text evidence="1">The sequence shown here is derived from an EMBL/GenBank/DDBJ whole genome shotgun (WGS) entry which is preliminary data.</text>
</comment>
<proteinExistence type="predicted"/>
<organism evidence="1 2">
    <name type="scientific">Candidatus Roizmanbacteria bacterium GW2011_GWC2_35_12</name>
    <dbReference type="NCBI Taxonomy" id="1618485"/>
    <lineage>
        <taxon>Bacteria</taxon>
        <taxon>Candidatus Roizmaniibacteriota</taxon>
    </lineage>
</organism>
<dbReference type="SUPFAM" id="SSF52540">
    <property type="entry name" value="P-loop containing nucleoside triphosphate hydrolases"/>
    <property type="match status" value="1"/>
</dbReference>